<sequence length="165" mass="17406">MYIFVAGLPYDLDDAELEEIFEKFGTVKSAKVTLDRETGKSRGFGFVEMPNTDEANDAIENLNDISLGKKPLVVKAAEERSMPSGGGDSSRRPSPGGGGPVGGYRVGGGGGGYNRDRNDGNRGGGGGGYNRDRNDGNRGGGGGYNRDRNDGGGRSGGYNRDRDRY</sequence>
<evidence type="ECO:0000313" key="5">
    <source>
        <dbReference type="Proteomes" id="UP000628448"/>
    </source>
</evidence>
<evidence type="ECO:0000259" key="3">
    <source>
        <dbReference type="PROSITE" id="PS50102"/>
    </source>
</evidence>
<protein>
    <submittedName>
        <fullName evidence="4">RNA-binding protein</fullName>
    </submittedName>
</protein>
<dbReference type="InterPro" id="IPR052462">
    <property type="entry name" value="SLIRP/GR-RBP-like"/>
</dbReference>
<evidence type="ECO:0000256" key="2">
    <source>
        <dbReference type="SAM" id="MobiDB-lite"/>
    </source>
</evidence>
<dbReference type="InterPro" id="IPR035979">
    <property type="entry name" value="RBD_domain_sf"/>
</dbReference>
<dbReference type="InterPro" id="IPR012677">
    <property type="entry name" value="Nucleotide-bd_a/b_plait_sf"/>
</dbReference>
<gene>
    <name evidence="4" type="ORF">I5907_09495</name>
</gene>
<dbReference type="EMBL" id="JADWYR010000001">
    <property type="protein sequence ID" value="MBG9376466.1"/>
    <property type="molecule type" value="Genomic_DNA"/>
</dbReference>
<accession>A0A931GUA6</accession>
<organism evidence="4 5">
    <name type="scientific">Panacibacter microcysteis</name>
    <dbReference type="NCBI Taxonomy" id="2793269"/>
    <lineage>
        <taxon>Bacteria</taxon>
        <taxon>Pseudomonadati</taxon>
        <taxon>Bacteroidota</taxon>
        <taxon>Chitinophagia</taxon>
        <taxon>Chitinophagales</taxon>
        <taxon>Chitinophagaceae</taxon>
        <taxon>Panacibacter</taxon>
    </lineage>
</organism>
<evidence type="ECO:0000256" key="1">
    <source>
        <dbReference type="ARBA" id="ARBA00022884"/>
    </source>
</evidence>
<dbReference type="PROSITE" id="PS50102">
    <property type="entry name" value="RRM"/>
    <property type="match status" value="1"/>
</dbReference>
<feature type="compositionally biased region" description="Gly residues" evidence="2">
    <location>
        <begin position="95"/>
        <end position="113"/>
    </location>
</feature>
<dbReference type="PANTHER" id="PTHR48027">
    <property type="entry name" value="HETEROGENEOUS NUCLEAR RIBONUCLEOPROTEIN 87F-RELATED"/>
    <property type="match status" value="1"/>
</dbReference>
<dbReference type="AlphaFoldDB" id="A0A931GUA6"/>
<dbReference type="Proteomes" id="UP000628448">
    <property type="component" value="Unassembled WGS sequence"/>
</dbReference>
<dbReference type="GO" id="GO:0003723">
    <property type="term" value="F:RNA binding"/>
    <property type="evidence" value="ECO:0007669"/>
    <property type="project" value="UniProtKB-KW"/>
</dbReference>
<dbReference type="Gene3D" id="3.30.70.330">
    <property type="match status" value="1"/>
</dbReference>
<keyword evidence="1" id="KW-0694">RNA-binding</keyword>
<reference evidence="4" key="1">
    <citation type="submission" date="2020-11" db="EMBL/GenBank/DDBJ databases">
        <title>Bacterial whole genome sequence for Panacibacter sp. DH6.</title>
        <authorList>
            <person name="Le V."/>
            <person name="Ko S."/>
            <person name="Ahn C.-Y."/>
            <person name="Oh H.-M."/>
        </authorList>
    </citation>
    <scope>NUCLEOTIDE SEQUENCE</scope>
    <source>
        <strain evidence="4">DH6</strain>
    </source>
</reference>
<comment type="caution">
    <text evidence="4">The sequence shown here is derived from an EMBL/GenBank/DDBJ whole genome shotgun (WGS) entry which is preliminary data.</text>
</comment>
<evidence type="ECO:0000313" key="4">
    <source>
        <dbReference type="EMBL" id="MBG9376466.1"/>
    </source>
</evidence>
<dbReference type="SUPFAM" id="SSF54928">
    <property type="entry name" value="RNA-binding domain, RBD"/>
    <property type="match status" value="1"/>
</dbReference>
<dbReference type="Pfam" id="PF00076">
    <property type="entry name" value="RRM_1"/>
    <property type="match status" value="1"/>
</dbReference>
<name>A0A931GUA6_9BACT</name>
<dbReference type="RefSeq" id="WP_196990475.1">
    <property type="nucleotide sequence ID" value="NZ_JADWYR010000001.1"/>
</dbReference>
<feature type="domain" description="RRM" evidence="3">
    <location>
        <begin position="1"/>
        <end position="79"/>
    </location>
</feature>
<dbReference type="SMART" id="SM00360">
    <property type="entry name" value="RRM"/>
    <property type="match status" value="1"/>
</dbReference>
<feature type="region of interest" description="Disordered" evidence="2">
    <location>
        <begin position="73"/>
        <end position="165"/>
    </location>
</feature>
<keyword evidence="5" id="KW-1185">Reference proteome</keyword>
<dbReference type="InterPro" id="IPR000504">
    <property type="entry name" value="RRM_dom"/>
</dbReference>
<proteinExistence type="predicted"/>